<dbReference type="InterPro" id="IPR027417">
    <property type="entry name" value="P-loop_NTPase"/>
</dbReference>
<feature type="transmembrane region" description="Helical" evidence="1">
    <location>
        <begin position="157"/>
        <end position="175"/>
    </location>
</feature>
<dbReference type="Gene3D" id="3.40.50.300">
    <property type="entry name" value="P-loop containing nucleotide triphosphate hydrolases"/>
    <property type="match status" value="1"/>
</dbReference>
<accession>A0ABX3ZIY8</accession>
<keyword evidence="1" id="KW-1133">Transmembrane helix</keyword>
<feature type="transmembrane region" description="Helical" evidence="1">
    <location>
        <begin position="181"/>
        <end position="197"/>
    </location>
</feature>
<keyword evidence="1" id="KW-0472">Membrane</keyword>
<dbReference type="InterPro" id="IPR011646">
    <property type="entry name" value="KAP_P-loop"/>
</dbReference>
<dbReference type="Proteomes" id="UP000196594">
    <property type="component" value="Unassembled WGS sequence"/>
</dbReference>
<organism evidence="3 4">
    <name type="scientific">Solibacillus kalamii</name>
    <dbReference type="NCBI Taxonomy" id="1748298"/>
    <lineage>
        <taxon>Bacteria</taxon>
        <taxon>Bacillati</taxon>
        <taxon>Bacillota</taxon>
        <taxon>Bacilli</taxon>
        <taxon>Bacillales</taxon>
        <taxon>Caryophanaceae</taxon>
        <taxon>Solibacillus</taxon>
    </lineage>
</organism>
<comment type="caution">
    <text evidence="3">The sequence shown here is derived from an EMBL/GenBank/DDBJ whole genome shotgun (WGS) entry which is preliminary data.</text>
</comment>
<keyword evidence="4" id="KW-1185">Reference proteome</keyword>
<gene>
    <name evidence="3" type="ORF">CBM15_04165</name>
</gene>
<dbReference type="EMBL" id="NHNT01000002">
    <property type="protein sequence ID" value="OUZ39711.1"/>
    <property type="molecule type" value="Genomic_DNA"/>
</dbReference>
<evidence type="ECO:0000259" key="2">
    <source>
        <dbReference type="Pfam" id="PF07693"/>
    </source>
</evidence>
<proteinExistence type="predicted"/>
<evidence type="ECO:0000256" key="1">
    <source>
        <dbReference type="SAM" id="Phobius"/>
    </source>
</evidence>
<dbReference type="SUPFAM" id="SSF52540">
    <property type="entry name" value="P-loop containing nucleoside triphosphate hydrolases"/>
    <property type="match status" value="1"/>
</dbReference>
<keyword evidence="1" id="KW-0812">Transmembrane</keyword>
<evidence type="ECO:0000313" key="3">
    <source>
        <dbReference type="EMBL" id="OUZ39711.1"/>
    </source>
</evidence>
<feature type="domain" description="KAP NTPase" evidence="2">
    <location>
        <begin position="34"/>
        <end position="309"/>
    </location>
</feature>
<reference evidence="3 4" key="1">
    <citation type="journal article" date="2017" name="Int. J. Syst. Evol. Microbiol.">
        <title>Solibacillus kalamii sp. nov., isolated from a high-efficiency particulate arrestance filter system used in the International Space Station.</title>
        <authorList>
            <person name="Checinska Sielaff A."/>
            <person name="Kumar R.M."/>
            <person name="Pal D."/>
            <person name="Mayilraj S."/>
            <person name="Venkateswaran K."/>
        </authorList>
    </citation>
    <scope>NUCLEOTIDE SEQUENCE [LARGE SCALE GENOMIC DNA]</scope>
    <source>
        <strain evidence="3 4">ISSFR-015</strain>
    </source>
</reference>
<dbReference type="RefSeq" id="WP_087615833.1">
    <property type="nucleotide sequence ID" value="NZ_JAFBEY010000001.1"/>
</dbReference>
<protein>
    <recommendedName>
        <fullName evidence="2">KAP NTPase domain-containing protein</fullName>
    </recommendedName>
</protein>
<evidence type="ECO:0000313" key="4">
    <source>
        <dbReference type="Proteomes" id="UP000196594"/>
    </source>
</evidence>
<dbReference type="Pfam" id="PF07693">
    <property type="entry name" value="KAP_NTPase"/>
    <property type="match status" value="1"/>
</dbReference>
<sequence>MKLFIDASKITDAPIEDNYLVKDMINTNLVNELLFSKPTTYLVSGYRGVGKTSYIKALKNELISKAKEKKENVLFLHINVGKYSDFPTFLRALIRELYWEINSNDTNNDYKNNNKELLSDIDLIFDRTFNNIDYKVNNKSLIENEIRQGIKFDLSQFITRLLISGVGLSVIVSYIKEGNLSIYISLLIAIGLILFVFEKKKTKNASQLIEVNRANIYDDEIAEHQLYKIIRGLRESGIKVVFVIDELDKIEKDDEIDNLIGELKPIMLSGNANFILISGQRLYYKYQLADTIDDAVLSSLFSKTIHIPFVSIEVLRQFFKKLMINNITIDKELLTTYVDSKILLSHRVLRKFINLIRHDMKFQDDGQCYLTIPDEKREIYKTDSRLIVIIEKIEQEYIGESDYEAGIKDLLVSQLYIAVKNIKKLKLLDFQVSDIVGTNVMEQTNYLIKYRGQIDEVISLLLEEMVERGILERIIINEDTEEFKYKWKDEIAVEHSIKEMSFLEEFIFIERMIREIVNGLIKQKYIHKYKENFNKSILSLNECISILKQNEIMSYGMLDELKPLTYARNNIAHGKPMNELNVNNKLLSEKHLVKMKYEIFEELIYFLLKRNNAYKDIESNYDGFDFSIGNLAIEVKIFKKVNVFKNNLKSISNKFNSLNKNNGELLVIGLFQNANNEELERAYIQLNDMNIENGISVIVINEINIPQLEEILSNAIDISVR</sequence>
<name>A0ABX3ZIY8_9BACL</name>